<dbReference type="AlphaFoldDB" id="C0E0F6"/>
<protein>
    <submittedName>
        <fullName evidence="1">Uncharacterized protein</fullName>
    </submittedName>
</protein>
<name>C0E0F6_9CORY</name>
<proteinExistence type="predicted"/>
<dbReference type="HOGENOM" id="CLU_2933565_0_0_11"/>
<dbReference type="EMBL" id="ACEB01000004">
    <property type="protein sequence ID" value="EEG28047.1"/>
    <property type="molecule type" value="Genomic_DNA"/>
</dbReference>
<reference evidence="1 2" key="1">
    <citation type="submission" date="2009-01" db="EMBL/GenBank/DDBJ databases">
        <authorList>
            <person name="Fulton L."/>
            <person name="Clifton S."/>
            <person name="Chinwalla A.T."/>
            <person name="Mitreva M."/>
            <person name="Sodergren E."/>
            <person name="Weinstock G."/>
            <person name="Clifton S."/>
            <person name="Dooling D.J."/>
            <person name="Fulton B."/>
            <person name="Minx P."/>
            <person name="Pepin K.H."/>
            <person name="Johnson M."/>
            <person name="Bhonagiri V."/>
            <person name="Nash W.E."/>
            <person name="Mardis E.R."/>
            <person name="Wilson R.K."/>
        </authorList>
    </citation>
    <scope>NUCLEOTIDE SEQUENCE [LARGE SCALE GENOMIC DNA]</scope>
    <source>
        <strain evidence="1 2">ATCC 33806</strain>
    </source>
</reference>
<evidence type="ECO:0000313" key="2">
    <source>
        <dbReference type="Proteomes" id="UP000006247"/>
    </source>
</evidence>
<dbReference type="Proteomes" id="UP000006247">
    <property type="component" value="Unassembled WGS sequence"/>
</dbReference>
<sequence length="60" mass="6103">MHSAPHNPDIIAISCVPIACAAPLILADAQGYFADHPATPTATAATMTASLQGNEHTFGT</sequence>
<organism evidence="1 2">
    <name type="scientific">Corynebacterium matruchotii ATCC 33806</name>
    <dbReference type="NCBI Taxonomy" id="566549"/>
    <lineage>
        <taxon>Bacteria</taxon>
        <taxon>Bacillati</taxon>
        <taxon>Actinomycetota</taxon>
        <taxon>Actinomycetes</taxon>
        <taxon>Mycobacteriales</taxon>
        <taxon>Corynebacteriaceae</taxon>
        <taxon>Corynebacterium</taxon>
    </lineage>
</organism>
<accession>C0E0F6</accession>
<gene>
    <name evidence="1" type="ORF">CORMATOL_00456</name>
</gene>
<evidence type="ECO:0000313" key="1">
    <source>
        <dbReference type="EMBL" id="EEG28047.1"/>
    </source>
</evidence>
<comment type="caution">
    <text evidence="1">The sequence shown here is derived from an EMBL/GenBank/DDBJ whole genome shotgun (WGS) entry which is preliminary data.</text>
</comment>